<sequence>MPLYFFDIFDGTQLLRDEEGSDLPDLKAARDDAVALLPDLIKSRLPEDEHRRLVVTVRDESGAAILQASLSLDVTFIS</sequence>
<accession>A0ABS9W0B8</accession>
<keyword evidence="3" id="KW-1185">Reference proteome</keyword>
<dbReference type="Proteomes" id="UP001201985">
    <property type="component" value="Unassembled WGS sequence"/>
</dbReference>
<evidence type="ECO:0000313" key="3">
    <source>
        <dbReference type="Proteomes" id="UP001201985"/>
    </source>
</evidence>
<protein>
    <recommendedName>
        <fullName evidence="1">DUF6894 domain-containing protein</fullName>
    </recommendedName>
</protein>
<name>A0ABS9W0B8_9PROT</name>
<feature type="domain" description="DUF6894" evidence="1">
    <location>
        <begin position="3"/>
        <end position="70"/>
    </location>
</feature>
<comment type="caution">
    <text evidence="2">The sequence shown here is derived from an EMBL/GenBank/DDBJ whole genome shotgun (WGS) entry which is preliminary data.</text>
</comment>
<proteinExistence type="predicted"/>
<dbReference type="EMBL" id="JALBUU010000004">
    <property type="protein sequence ID" value="MCI0752750.1"/>
    <property type="molecule type" value="Genomic_DNA"/>
</dbReference>
<organism evidence="2 3">
    <name type="scientific">Teichococcus vastitatis</name>
    <dbReference type="NCBI Taxonomy" id="2307076"/>
    <lineage>
        <taxon>Bacteria</taxon>
        <taxon>Pseudomonadati</taxon>
        <taxon>Pseudomonadota</taxon>
        <taxon>Alphaproteobacteria</taxon>
        <taxon>Acetobacterales</taxon>
        <taxon>Roseomonadaceae</taxon>
        <taxon>Roseomonas</taxon>
    </lineage>
</organism>
<evidence type="ECO:0000313" key="2">
    <source>
        <dbReference type="EMBL" id="MCI0752750.1"/>
    </source>
</evidence>
<dbReference type="RefSeq" id="WP_241792517.1">
    <property type="nucleotide sequence ID" value="NZ_JALBUU010000004.1"/>
</dbReference>
<evidence type="ECO:0000259" key="1">
    <source>
        <dbReference type="Pfam" id="PF21834"/>
    </source>
</evidence>
<reference evidence="2 3" key="1">
    <citation type="submission" date="2022-03" db="EMBL/GenBank/DDBJ databases">
        <title>Complete genome analysis of Roseomonas KG 17.1 : a prolific producer of plant growth promoters.</title>
        <authorList>
            <person name="Saadouli I."/>
            <person name="Najjari A."/>
            <person name="Mosbah A."/>
            <person name="Ouzari H.I."/>
        </authorList>
    </citation>
    <scope>NUCLEOTIDE SEQUENCE [LARGE SCALE GENOMIC DNA]</scope>
    <source>
        <strain evidence="2 3">KG17-1</strain>
    </source>
</reference>
<dbReference type="InterPro" id="IPR054189">
    <property type="entry name" value="DUF6894"/>
</dbReference>
<dbReference type="Pfam" id="PF21834">
    <property type="entry name" value="DUF6894"/>
    <property type="match status" value="1"/>
</dbReference>
<gene>
    <name evidence="2" type="ORF">MON41_03095</name>
</gene>